<keyword evidence="8 10" id="KW-0472">Membrane</keyword>
<feature type="transmembrane region" description="Helical" evidence="10">
    <location>
        <begin position="194"/>
        <end position="218"/>
    </location>
</feature>
<dbReference type="GO" id="GO:0016020">
    <property type="term" value="C:membrane"/>
    <property type="evidence" value="ECO:0007669"/>
    <property type="project" value="UniProtKB-SubCell"/>
</dbReference>
<feature type="transmembrane region" description="Helical" evidence="10">
    <location>
        <begin position="52"/>
        <end position="70"/>
    </location>
</feature>
<feature type="transmembrane region" description="Helical" evidence="10">
    <location>
        <begin position="388"/>
        <end position="410"/>
    </location>
</feature>
<evidence type="ECO:0000256" key="1">
    <source>
        <dbReference type="ARBA" id="ARBA00004141"/>
    </source>
</evidence>
<evidence type="ECO:0000313" key="12">
    <source>
        <dbReference type="EMBL" id="HIY95107.1"/>
    </source>
</evidence>
<comment type="similarity">
    <text evidence="2">Belongs to the monovalent cation:proton antiporter 2 (CPA2) transporter (TC 2.A.37) family.</text>
</comment>
<dbReference type="GO" id="GO:0015297">
    <property type="term" value="F:antiporter activity"/>
    <property type="evidence" value="ECO:0007669"/>
    <property type="project" value="UniProtKB-KW"/>
</dbReference>
<keyword evidence="7" id="KW-0406">Ion transport</keyword>
<reference evidence="12" key="1">
    <citation type="journal article" date="2021" name="PeerJ">
        <title>Extensive microbial diversity within the chicken gut microbiome revealed by metagenomics and culture.</title>
        <authorList>
            <person name="Gilroy R."/>
            <person name="Ravi A."/>
            <person name="Getino M."/>
            <person name="Pursley I."/>
            <person name="Horton D.L."/>
            <person name="Alikhan N.F."/>
            <person name="Baker D."/>
            <person name="Gharbi K."/>
            <person name="Hall N."/>
            <person name="Watson M."/>
            <person name="Adriaenssens E.M."/>
            <person name="Foster-Nyarko E."/>
            <person name="Jarju S."/>
            <person name="Secka A."/>
            <person name="Antonio M."/>
            <person name="Oren A."/>
            <person name="Chaudhuri R.R."/>
            <person name="La Ragione R."/>
            <person name="Hildebrand F."/>
            <person name="Pallen M.J."/>
        </authorList>
    </citation>
    <scope>NUCLEOTIDE SEQUENCE</scope>
    <source>
        <strain evidence="12">ChiHjej12B11-9195</strain>
    </source>
</reference>
<name>A0A9D1ZRH3_9MICC</name>
<reference evidence="12" key="2">
    <citation type="submission" date="2021-04" db="EMBL/GenBank/DDBJ databases">
        <authorList>
            <person name="Gilroy R."/>
        </authorList>
    </citation>
    <scope>NUCLEOTIDE SEQUENCE</scope>
    <source>
        <strain evidence="12">ChiHjej12B11-9195</strain>
    </source>
</reference>
<accession>A0A9D1ZRH3</accession>
<keyword evidence="4" id="KW-0050">Antiport</keyword>
<evidence type="ECO:0000256" key="6">
    <source>
        <dbReference type="ARBA" id="ARBA00022989"/>
    </source>
</evidence>
<feature type="compositionally biased region" description="Low complexity" evidence="9">
    <location>
        <begin position="418"/>
        <end position="427"/>
    </location>
</feature>
<feature type="transmembrane region" description="Helical" evidence="10">
    <location>
        <begin position="167"/>
        <end position="188"/>
    </location>
</feature>
<dbReference type="Pfam" id="PF00999">
    <property type="entry name" value="Na_H_Exchanger"/>
    <property type="match status" value="1"/>
</dbReference>
<proteinExistence type="inferred from homology"/>
<feature type="transmembrane region" description="Helical" evidence="10">
    <location>
        <begin position="105"/>
        <end position="127"/>
    </location>
</feature>
<dbReference type="GO" id="GO:1902600">
    <property type="term" value="P:proton transmembrane transport"/>
    <property type="evidence" value="ECO:0007669"/>
    <property type="project" value="InterPro"/>
</dbReference>
<gene>
    <name evidence="12" type="ORF">H9821_05525</name>
</gene>
<dbReference type="PANTHER" id="PTHR43562:SF1">
    <property type="entry name" value="NA(+)_H(+) ANTIPORTER YJBQ-RELATED"/>
    <property type="match status" value="1"/>
</dbReference>
<evidence type="ECO:0000256" key="4">
    <source>
        <dbReference type="ARBA" id="ARBA00022449"/>
    </source>
</evidence>
<comment type="caution">
    <text evidence="12">The sequence shown here is derived from an EMBL/GenBank/DDBJ whole genome shotgun (WGS) entry which is preliminary data.</text>
</comment>
<evidence type="ECO:0000256" key="2">
    <source>
        <dbReference type="ARBA" id="ARBA00005551"/>
    </source>
</evidence>
<evidence type="ECO:0000256" key="8">
    <source>
        <dbReference type="ARBA" id="ARBA00023136"/>
    </source>
</evidence>
<feature type="transmembrane region" description="Helical" evidence="10">
    <location>
        <begin position="318"/>
        <end position="337"/>
    </location>
</feature>
<evidence type="ECO:0000256" key="10">
    <source>
        <dbReference type="SAM" id="Phobius"/>
    </source>
</evidence>
<feature type="domain" description="Cation/H+ exchanger transmembrane" evidence="11">
    <location>
        <begin position="34"/>
        <end position="404"/>
    </location>
</feature>
<keyword evidence="5 10" id="KW-0812">Transmembrane</keyword>
<dbReference type="InterPro" id="IPR006153">
    <property type="entry name" value="Cation/H_exchanger_TM"/>
</dbReference>
<dbReference type="InterPro" id="IPR038770">
    <property type="entry name" value="Na+/solute_symporter_sf"/>
</dbReference>
<evidence type="ECO:0000256" key="5">
    <source>
        <dbReference type="ARBA" id="ARBA00022692"/>
    </source>
</evidence>
<dbReference type="Gene3D" id="1.20.1530.20">
    <property type="match status" value="1"/>
</dbReference>
<evidence type="ECO:0000259" key="11">
    <source>
        <dbReference type="Pfam" id="PF00999"/>
    </source>
</evidence>
<keyword evidence="3" id="KW-0813">Transport</keyword>
<evidence type="ECO:0000256" key="3">
    <source>
        <dbReference type="ARBA" id="ARBA00022448"/>
    </source>
</evidence>
<feature type="transmembrane region" description="Helical" evidence="10">
    <location>
        <begin position="292"/>
        <end position="311"/>
    </location>
</feature>
<evidence type="ECO:0000313" key="13">
    <source>
        <dbReference type="Proteomes" id="UP000824134"/>
    </source>
</evidence>
<evidence type="ECO:0000256" key="7">
    <source>
        <dbReference type="ARBA" id="ARBA00023065"/>
    </source>
</evidence>
<feature type="transmembrane region" description="Helical" evidence="10">
    <location>
        <begin position="25"/>
        <end position="45"/>
    </location>
</feature>
<dbReference type="AlphaFoldDB" id="A0A9D1ZRH3"/>
<organism evidence="12 13">
    <name type="scientific">Candidatus Rothia avicola</name>
    <dbReference type="NCBI Taxonomy" id="2840478"/>
    <lineage>
        <taxon>Bacteria</taxon>
        <taxon>Bacillati</taxon>
        <taxon>Actinomycetota</taxon>
        <taxon>Actinomycetes</taxon>
        <taxon>Micrococcales</taxon>
        <taxon>Micrococcaceae</taxon>
        <taxon>Rothia</taxon>
    </lineage>
</organism>
<feature type="transmembrane region" description="Helical" evidence="10">
    <location>
        <begin position="76"/>
        <end position="93"/>
    </location>
</feature>
<dbReference type="PANTHER" id="PTHR43562">
    <property type="entry name" value="NAPA-TYPE SODIUM/HYDROGEN ANTIPORTER"/>
    <property type="match status" value="1"/>
</dbReference>
<feature type="region of interest" description="Disordered" evidence="9">
    <location>
        <begin position="412"/>
        <end position="440"/>
    </location>
</feature>
<evidence type="ECO:0000256" key="9">
    <source>
        <dbReference type="SAM" id="MobiDB-lite"/>
    </source>
</evidence>
<sequence>MKATMNTDPTDTVLLAASSSATSEYISIFWITAAALLAPLASALVKKKIPDVVFLIIFGVLIGPQVLGFASTDGGVALVKDLGLGLLFLLAGYEINAGALRGRQGAFAVGSWLVSFALGLLLAMGLSQFSGSFSTYAVIGIALSSTALGTLLPLLKSHGRAGTKVGDGVMIHGAIGELFPVFAMSLLLSSHAPWVAVMILLAFMMIAVISAVVPHRLFEHIPGLRRTMAAEANTTSQTMLRLAMFLLSTLMMVAAVFELDVVLGAFASGIILRSLTPDGAFEPFSKRLEALGFSFLIPLFFVSSGMGIKVSVVWERPLLLAGIVLGILLVRGLPVVAAEKFFDTGSGLTSTQEKLQLGLYSAAGLPIIVAVTEVALANDLLSEQNASLLVAGGALTVLLFPLWASAIGAVGRKDADPRPSASGGSSSRQRRSAKKLERAATVRAATGALPVIKRPNS</sequence>
<dbReference type="Proteomes" id="UP000824134">
    <property type="component" value="Unassembled WGS sequence"/>
</dbReference>
<dbReference type="EMBL" id="DXCN01000040">
    <property type="protein sequence ID" value="HIY95107.1"/>
    <property type="molecule type" value="Genomic_DNA"/>
</dbReference>
<feature type="transmembrane region" description="Helical" evidence="10">
    <location>
        <begin position="133"/>
        <end position="155"/>
    </location>
</feature>
<feature type="transmembrane region" description="Helical" evidence="10">
    <location>
        <begin position="239"/>
        <end position="272"/>
    </location>
</feature>
<keyword evidence="6 10" id="KW-1133">Transmembrane helix</keyword>
<feature type="transmembrane region" description="Helical" evidence="10">
    <location>
        <begin position="357"/>
        <end position="376"/>
    </location>
</feature>
<protein>
    <submittedName>
        <fullName evidence="12">Cation:proton antiporter</fullName>
    </submittedName>
</protein>
<comment type="subcellular location">
    <subcellularLocation>
        <location evidence="1">Membrane</location>
        <topology evidence="1">Multi-pass membrane protein</topology>
    </subcellularLocation>
</comment>